<dbReference type="EMBL" id="PKMF04000050">
    <property type="protein sequence ID" value="KAK7854936.1"/>
    <property type="molecule type" value="Genomic_DNA"/>
</dbReference>
<organism evidence="1 2">
    <name type="scientific">Quercus suber</name>
    <name type="common">Cork oak</name>
    <dbReference type="NCBI Taxonomy" id="58331"/>
    <lineage>
        <taxon>Eukaryota</taxon>
        <taxon>Viridiplantae</taxon>
        <taxon>Streptophyta</taxon>
        <taxon>Embryophyta</taxon>
        <taxon>Tracheophyta</taxon>
        <taxon>Spermatophyta</taxon>
        <taxon>Magnoliopsida</taxon>
        <taxon>eudicotyledons</taxon>
        <taxon>Gunneridae</taxon>
        <taxon>Pentapetalae</taxon>
        <taxon>rosids</taxon>
        <taxon>fabids</taxon>
        <taxon>Fagales</taxon>
        <taxon>Fagaceae</taxon>
        <taxon>Quercus</taxon>
    </lineage>
</organism>
<comment type="caution">
    <text evidence="1">The sequence shown here is derived from an EMBL/GenBank/DDBJ whole genome shotgun (WGS) entry which is preliminary data.</text>
</comment>
<protein>
    <submittedName>
        <fullName evidence="1">Uncharacterized protein</fullName>
    </submittedName>
</protein>
<keyword evidence="2" id="KW-1185">Reference proteome</keyword>
<evidence type="ECO:0000313" key="2">
    <source>
        <dbReference type="Proteomes" id="UP000237347"/>
    </source>
</evidence>
<reference evidence="1 2" key="1">
    <citation type="journal article" date="2018" name="Sci. Data">
        <title>The draft genome sequence of cork oak.</title>
        <authorList>
            <person name="Ramos A.M."/>
            <person name="Usie A."/>
            <person name="Barbosa P."/>
            <person name="Barros P.M."/>
            <person name="Capote T."/>
            <person name="Chaves I."/>
            <person name="Simoes F."/>
            <person name="Abreu I."/>
            <person name="Carrasquinho I."/>
            <person name="Faro C."/>
            <person name="Guimaraes J.B."/>
            <person name="Mendonca D."/>
            <person name="Nobrega F."/>
            <person name="Rodrigues L."/>
            <person name="Saibo N.J.M."/>
            <person name="Varela M.C."/>
            <person name="Egas C."/>
            <person name="Matos J."/>
            <person name="Miguel C.M."/>
            <person name="Oliveira M.M."/>
            <person name="Ricardo C.P."/>
            <person name="Goncalves S."/>
        </authorList>
    </citation>
    <scope>NUCLEOTIDE SEQUENCE [LARGE SCALE GENOMIC DNA]</scope>
    <source>
        <strain evidence="2">cv. HL8</strain>
    </source>
</reference>
<proteinExistence type="predicted"/>
<dbReference type="AlphaFoldDB" id="A0AAW0LV43"/>
<evidence type="ECO:0000313" key="1">
    <source>
        <dbReference type="EMBL" id="KAK7854936.1"/>
    </source>
</evidence>
<gene>
    <name evidence="1" type="ORF">CFP56_030139</name>
</gene>
<accession>A0AAW0LV43</accession>
<dbReference type="Proteomes" id="UP000237347">
    <property type="component" value="Unassembled WGS sequence"/>
</dbReference>
<name>A0AAW0LV43_QUESU</name>
<sequence>MVLYGNRVWICYRVLGSLQFFGVKAFLETCLFPVIGQHEGLALCNNNREHCKIAKEDSEAGMTTLSVEIS</sequence>